<evidence type="ECO:0000256" key="1">
    <source>
        <dbReference type="SAM" id="MobiDB-lite"/>
    </source>
</evidence>
<feature type="compositionally biased region" description="Polar residues" evidence="1">
    <location>
        <begin position="47"/>
        <end position="59"/>
    </location>
</feature>
<dbReference type="InterPro" id="IPR021136">
    <property type="entry name" value="Flagellar_hook_control-like_C"/>
</dbReference>
<dbReference type="RefSeq" id="WP_263071234.1">
    <property type="nucleotide sequence ID" value="NZ_JAOUSF010000001.1"/>
</dbReference>
<protein>
    <submittedName>
        <fullName evidence="3">Flagellar hook-length control protein FliK</fullName>
    </submittedName>
</protein>
<dbReference type="AlphaFoldDB" id="A0AAE3LLM8"/>
<feature type="region of interest" description="Disordered" evidence="1">
    <location>
        <begin position="47"/>
        <end position="68"/>
    </location>
</feature>
<dbReference type="EMBL" id="JAOUSF010000001">
    <property type="protein sequence ID" value="MCU9612101.1"/>
    <property type="molecule type" value="Genomic_DNA"/>
</dbReference>
<keyword evidence="3" id="KW-0966">Cell projection</keyword>
<accession>A0AAE3LLM8</accession>
<evidence type="ECO:0000313" key="3">
    <source>
        <dbReference type="EMBL" id="MCU9612101.1"/>
    </source>
</evidence>
<dbReference type="Gene3D" id="3.30.750.140">
    <property type="match status" value="1"/>
</dbReference>
<feature type="compositionally biased region" description="Basic and acidic residues" evidence="1">
    <location>
        <begin position="545"/>
        <end position="554"/>
    </location>
</feature>
<organism evidence="3 4">
    <name type="scientific">Perspicuibacillus lycopersici</name>
    <dbReference type="NCBI Taxonomy" id="1325689"/>
    <lineage>
        <taxon>Bacteria</taxon>
        <taxon>Bacillati</taxon>
        <taxon>Bacillota</taxon>
        <taxon>Bacilli</taxon>
        <taxon>Bacillales</taxon>
        <taxon>Bacillaceae</taxon>
        <taxon>Perspicuibacillus</taxon>
    </lineage>
</organism>
<evidence type="ECO:0000313" key="4">
    <source>
        <dbReference type="Proteomes" id="UP001209318"/>
    </source>
</evidence>
<reference evidence="3" key="1">
    <citation type="submission" date="2022-10" db="EMBL/GenBank/DDBJ databases">
        <title>Description of Fervidibacillus gen. nov. in the family Fervidibacillaceae fam. nov. with two species, Fervidibacillus albus sp. nov., and Fervidibacillus halotolerans sp. nov., isolated from tidal flat sediments.</title>
        <authorList>
            <person name="Kwon K.K."/>
            <person name="Yang S.-H."/>
        </authorList>
    </citation>
    <scope>NUCLEOTIDE SEQUENCE</scope>
    <source>
        <strain evidence="3">JCM 19140</strain>
    </source>
</reference>
<keyword evidence="3" id="KW-0282">Flagellum</keyword>
<feature type="region of interest" description="Disordered" evidence="1">
    <location>
        <begin position="532"/>
        <end position="565"/>
    </location>
</feature>
<keyword evidence="4" id="KW-1185">Reference proteome</keyword>
<name>A0AAE3LLM8_9BACI</name>
<sequence length="580" mass="64860">MNISSLLNFSTVGNVNQPSVEYEKEVDEKFKQLFLFLSNNGENTLATGSSSSIQQNQLFPPNESKKESNFKQIAATNESENEIGDSEQATLSRTVTSEELLTIFNKIKTKMKEKLSSIEGAPLLDGNLKNPNQLEDTINDVTELAFENSALEMQESIPLVSNIPYDSLSKEKQPFIANPLATMNNSDSFMQMDVEALEQVPKSELLTNKTNIGQLASAGKQDRNIIQLESDDLLISEVDQLIAILEQLQAASKHISSTNPTQLVNESTHNVQLLFNQLQDIVNELNQLLKIPSGSNITTIPTLSNIRNGKWSTDILKDNDQLSGAINTLKVLRSNLQMTSNLHTTFVNLTESEGIAKPLFPFQFQKIMLPIRAANEQLSQLTEKQSNVVSPIKEQISGVIAESMDDPVQMDTANIENQENVILNPINNLDTLKLLDDSGKPLTFERFVKDFEAVLAKGNFTNTGNVQKLTINLNPENLGQLKIELVQQQNEIVAKIITSSHHAKELMESQVQALKQAFVNQNINVVRIDLENPTTSNDNRNQQHQQDEQQYRDAQEEDNQQQEQDPLAISFQEALVNYEI</sequence>
<dbReference type="CDD" id="cd17470">
    <property type="entry name" value="T3SS_Flik_C"/>
    <property type="match status" value="1"/>
</dbReference>
<keyword evidence="3" id="KW-0969">Cilium</keyword>
<dbReference type="Pfam" id="PF02120">
    <property type="entry name" value="Flg_hook"/>
    <property type="match status" value="1"/>
</dbReference>
<gene>
    <name evidence="3" type="ORF">OEV98_00830</name>
</gene>
<proteinExistence type="predicted"/>
<dbReference type="InterPro" id="IPR038610">
    <property type="entry name" value="FliK-like_C_sf"/>
</dbReference>
<dbReference type="Proteomes" id="UP001209318">
    <property type="component" value="Unassembled WGS sequence"/>
</dbReference>
<evidence type="ECO:0000259" key="2">
    <source>
        <dbReference type="Pfam" id="PF02120"/>
    </source>
</evidence>
<comment type="caution">
    <text evidence="3">The sequence shown here is derived from an EMBL/GenBank/DDBJ whole genome shotgun (WGS) entry which is preliminary data.</text>
</comment>
<feature type="domain" description="Flagellar hook-length control protein-like C-terminal" evidence="2">
    <location>
        <begin position="462"/>
        <end position="531"/>
    </location>
</feature>